<gene>
    <name evidence="8" type="ORF">LITE_LOCUS29778</name>
</gene>
<dbReference type="Pfam" id="PF03168">
    <property type="entry name" value="LEA_2"/>
    <property type="match status" value="1"/>
</dbReference>
<dbReference type="PANTHER" id="PTHR31234:SF6">
    <property type="entry name" value="LATE EMBRYOGENESIS ABUNDANT PROTEIN LEA-2 SUBGROUP DOMAIN-CONTAINING PROTEIN"/>
    <property type="match status" value="1"/>
</dbReference>
<evidence type="ECO:0000256" key="3">
    <source>
        <dbReference type="ARBA" id="ARBA00022989"/>
    </source>
</evidence>
<evidence type="ECO:0000256" key="6">
    <source>
        <dbReference type="SAM" id="Phobius"/>
    </source>
</evidence>
<feature type="domain" description="Late embryogenesis abundant protein LEA-2 subgroup" evidence="7">
    <location>
        <begin position="142"/>
        <end position="243"/>
    </location>
</feature>
<dbReference type="PANTHER" id="PTHR31234">
    <property type="entry name" value="LATE EMBRYOGENESIS ABUNDANT (LEA) HYDROXYPROLINE-RICH GLYCOPROTEIN FAMILY"/>
    <property type="match status" value="1"/>
</dbReference>
<reference evidence="8" key="1">
    <citation type="submission" date="2022-08" db="EMBL/GenBank/DDBJ databases">
        <authorList>
            <person name="Gutierrez-Valencia J."/>
        </authorList>
    </citation>
    <scope>NUCLEOTIDE SEQUENCE</scope>
</reference>
<evidence type="ECO:0000313" key="9">
    <source>
        <dbReference type="Proteomes" id="UP001154282"/>
    </source>
</evidence>
<keyword evidence="3 6" id="KW-1133">Transmembrane helix</keyword>
<dbReference type="GO" id="GO:0005886">
    <property type="term" value="C:plasma membrane"/>
    <property type="evidence" value="ECO:0007669"/>
    <property type="project" value="TreeGrafter"/>
</dbReference>
<dbReference type="InterPro" id="IPR004864">
    <property type="entry name" value="LEA_2"/>
</dbReference>
<evidence type="ECO:0000259" key="7">
    <source>
        <dbReference type="Pfam" id="PF03168"/>
    </source>
</evidence>
<dbReference type="EMBL" id="CAMGYJ010000007">
    <property type="protein sequence ID" value="CAI0448412.1"/>
    <property type="molecule type" value="Genomic_DNA"/>
</dbReference>
<comment type="caution">
    <text evidence="8">The sequence shown here is derived from an EMBL/GenBank/DDBJ whole genome shotgun (WGS) entry which is preliminary data.</text>
</comment>
<evidence type="ECO:0000256" key="2">
    <source>
        <dbReference type="ARBA" id="ARBA00022692"/>
    </source>
</evidence>
<dbReference type="GO" id="GO:0098542">
    <property type="term" value="P:defense response to other organism"/>
    <property type="evidence" value="ECO:0007669"/>
    <property type="project" value="InterPro"/>
</dbReference>
<protein>
    <recommendedName>
        <fullName evidence="7">Late embryogenesis abundant protein LEA-2 subgroup domain-containing protein</fullName>
    </recommendedName>
</protein>
<name>A0AAV0MQ24_9ROSI</name>
<evidence type="ECO:0000256" key="5">
    <source>
        <dbReference type="SAM" id="MobiDB-lite"/>
    </source>
</evidence>
<dbReference type="Proteomes" id="UP001154282">
    <property type="component" value="Unassembled WGS sequence"/>
</dbReference>
<feature type="region of interest" description="Disordered" evidence="5">
    <location>
        <begin position="1"/>
        <end position="64"/>
    </location>
</feature>
<comment type="subcellular location">
    <subcellularLocation>
        <location evidence="1">Membrane</location>
        <topology evidence="1">Single-pass membrane protein</topology>
    </subcellularLocation>
</comment>
<feature type="transmembrane region" description="Helical" evidence="6">
    <location>
        <begin position="72"/>
        <end position="102"/>
    </location>
</feature>
<keyword evidence="4 6" id="KW-0472">Membrane</keyword>
<keyword evidence="9" id="KW-1185">Reference proteome</keyword>
<feature type="compositionally biased region" description="Low complexity" evidence="5">
    <location>
        <begin position="11"/>
        <end position="42"/>
    </location>
</feature>
<proteinExistence type="predicted"/>
<evidence type="ECO:0000256" key="1">
    <source>
        <dbReference type="ARBA" id="ARBA00004167"/>
    </source>
</evidence>
<sequence>MSEKVFPASKPAANGTAGTNGAAAAPASAATTTVPNPTAATNKSHLYNPTSRLPYRPQPHNRRRRTRSGRSICCCCCFWTILVILLLLLVAAIAGAALYTLYRPHRPAFSIPSLRIHRLNLTTAADSATSHVSTLLNFTVIAKNPNSHLSFSYDPFTVSASSGDVFLGNGTLPAFSLSKKNETSLRNVVVSGSNEVDAESVNGLRSDLKKRNGVAALKIQLDTKVVVKVGKVKTKKVGIRVTCEDIKGTVPKGKAPPSVAVTAGSKCKVDLRIKIWKVTF</sequence>
<dbReference type="AlphaFoldDB" id="A0AAV0MQ24"/>
<organism evidence="8 9">
    <name type="scientific">Linum tenue</name>
    <dbReference type="NCBI Taxonomy" id="586396"/>
    <lineage>
        <taxon>Eukaryota</taxon>
        <taxon>Viridiplantae</taxon>
        <taxon>Streptophyta</taxon>
        <taxon>Embryophyta</taxon>
        <taxon>Tracheophyta</taxon>
        <taxon>Spermatophyta</taxon>
        <taxon>Magnoliopsida</taxon>
        <taxon>eudicotyledons</taxon>
        <taxon>Gunneridae</taxon>
        <taxon>Pentapetalae</taxon>
        <taxon>rosids</taxon>
        <taxon>fabids</taxon>
        <taxon>Malpighiales</taxon>
        <taxon>Linaceae</taxon>
        <taxon>Linum</taxon>
    </lineage>
</organism>
<evidence type="ECO:0000256" key="4">
    <source>
        <dbReference type="ARBA" id="ARBA00023136"/>
    </source>
</evidence>
<evidence type="ECO:0000313" key="8">
    <source>
        <dbReference type="EMBL" id="CAI0448412.1"/>
    </source>
</evidence>
<keyword evidence="2 6" id="KW-0812">Transmembrane</keyword>
<accession>A0AAV0MQ24</accession>
<dbReference type="InterPro" id="IPR044839">
    <property type="entry name" value="NDR1-like"/>
</dbReference>